<dbReference type="AlphaFoldDB" id="A0A1B7MM41"/>
<dbReference type="Proteomes" id="UP000092154">
    <property type="component" value="Unassembled WGS sequence"/>
</dbReference>
<dbReference type="EMBL" id="KV448732">
    <property type="protein sequence ID" value="OAX33649.1"/>
    <property type="molecule type" value="Genomic_DNA"/>
</dbReference>
<evidence type="ECO:0000313" key="1">
    <source>
        <dbReference type="EMBL" id="OAX33649.1"/>
    </source>
</evidence>
<evidence type="ECO:0000313" key="2">
    <source>
        <dbReference type="Proteomes" id="UP000092154"/>
    </source>
</evidence>
<name>A0A1B7MM41_9AGAM</name>
<organism evidence="1 2">
    <name type="scientific">Rhizopogon vinicolor AM-OR11-026</name>
    <dbReference type="NCBI Taxonomy" id="1314800"/>
    <lineage>
        <taxon>Eukaryota</taxon>
        <taxon>Fungi</taxon>
        <taxon>Dikarya</taxon>
        <taxon>Basidiomycota</taxon>
        <taxon>Agaricomycotina</taxon>
        <taxon>Agaricomycetes</taxon>
        <taxon>Agaricomycetidae</taxon>
        <taxon>Boletales</taxon>
        <taxon>Suillineae</taxon>
        <taxon>Rhizopogonaceae</taxon>
        <taxon>Rhizopogon</taxon>
    </lineage>
</organism>
<keyword evidence="2" id="KW-1185">Reference proteome</keyword>
<proteinExistence type="predicted"/>
<dbReference type="InParanoid" id="A0A1B7MM41"/>
<reference evidence="1 2" key="1">
    <citation type="submission" date="2016-06" db="EMBL/GenBank/DDBJ databases">
        <title>Comparative genomics of the ectomycorrhizal sister species Rhizopogon vinicolor and Rhizopogon vesiculosus (Basidiomycota: Boletales) reveals a divergence of the mating type B locus.</title>
        <authorList>
            <consortium name="DOE Joint Genome Institute"/>
            <person name="Mujic A.B."/>
            <person name="Kuo A."/>
            <person name="Tritt A."/>
            <person name="Lipzen A."/>
            <person name="Chen C."/>
            <person name="Johnson J."/>
            <person name="Sharma A."/>
            <person name="Barry K."/>
            <person name="Grigoriev I.V."/>
            <person name="Spatafora J.W."/>
        </authorList>
    </citation>
    <scope>NUCLEOTIDE SEQUENCE [LARGE SCALE GENOMIC DNA]</scope>
    <source>
        <strain evidence="1 2">AM-OR11-026</strain>
    </source>
</reference>
<dbReference type="OrthoDB" id="2693100at2759"/>
<accession>A0A1B7MM41</accession>
<gene>
    <name evidence="1" type="ORF">K503DRAFT_508483</name>
</gene>
<sequence>MREACSCSMRFAVSFYECFRVTNVTFLAHIQWIEETLIKAIQLASPSLTVSICIFISYSAAASQPDLSGEDNSAFSRPVEKNYIPEPSVMTREIHYHRRWASR</sequence>
<protein>
    <submittedName>
        <fullName evidence="1">Uncharacterized protein</fullName>
    </submittedName>
</protein>